<dbReference type="InterPro" id="IPR038488">
    <property type="entry name" value="Integrase_DNA-bd_sf"/>
</dbReference>
<dbReference type="EMBL" id="CP072801">
    <property type="protein sequence ID" value="QTR45382.1"/>
    <property type="molecule type" value="Genomic_DNA"/>
</dbReference>
<reference evidence="1 2" key="1">
    <citation type="submission" date="2021-04" db="EMBL/GenBank/DDBJ databases">
        <title>Genomics, taxonomy and metabolism of representatives of sulfur bacteria of the genus Thiothrix: Thiothrix fructosivorans QT, Thiothrix unzii A1T and three new species, Thiothrix subterranea sp. nov., Thiothrix litoralis sp. nov. and 'Candidatus Thiothrix anitrata' sp. nov.</title>
        <authorList>
            <person name="Ravin N.V."/>
            <person name="Smolyakov D."/>
            <person name="Rudenko T.S."/>
            <person name="Mardanov A.V."/>
            <person name="Beletsky A.V."/>
            <person name="Markov N.D."/>
            <person name="Fomenkov A.I."/>
            <person name="Roberts R.J."/>
            <person name="Karnachuk O.V."/>
            <person name="Novikov A."/>
            <person name="Grabovich M.Y."/>
        </authorList>
    </citation>
    <scope>NUCLEOTIDE SEQUENCE [LARGE SCALE GENOMIC DNA]</scope>
    <source>
        <strain evidence="1 2">AS</strain>
    </source>
</reference>
<dbReference type="Proteomes" id="UP000672039">
    <property type="component" value="Chromosome"/>
</dbReference>
<gene>
    <name evidence="1" type="ORF">J9253_15420</name>
</gene>
<evidence type="ECO:0000313" key="1">
    <source>
        <dbReference type="EMBL" id="QTR45382.1"/>
    </source>
</evidence>
<name>A0ABX7WPR1_9GAMM</name>
<evidence type="ECO:0000313" key="2">
    <source>
        <dbReference type="Proteomes" id="UP000672039"/>
    </source>
</evidence>
<organism evidence="1 2">
    <name type="scientific">Thiothrix litoralis</name>
    <dbReference type="NCBI Taxonomy" id="2891210"/>
    <lineage>
        <taxon>Bacteria</taxon>
        <taxon>Pseudomonadati</taxon>
        <taxon>Pseudomonadota</taxon>
        <taxon>Gammaproteobacteria</taxon>
        <taxon>Thiotrichales</taxon>
        <taxon>Thiotrichaceae</taxon>
        <taxon>Thiothrix</taxon>
    </lineage>
</organism>
<protein>
    <submittedName>
        <fullName evidence="1">DUF4102 domain-containing protein</fullName>
    </submittedName>
</protein>
<keyword evidence="2" id="KW-1185">Reference proteome</keyword>
<sequence>MDEEKRAKLTETLIKGIAYGKDAAKNERDVWWDTELERFGIRIYPSGKKVFVISYRHGRIKRLKTIGGHGALTHLLIHKSQADVR</sequence>
<dbReference type="Gene3D" id="3.30.160.390">
    <property type="entry name" value="Integrase, DNA-binding domain"/>
    <property type="match status" value="1"/>
</dbReference>
<accession>A0ABX7WPR1</accession>
<dbReference type="RefSeq" id="WP_210221795.1">
    <property type="nucleotide sequence ID" value="NZ_CP072801.1"/>
</dbReference>
<proteinExistence type="predicted"/>